<dbReference type="RefSeq" id="WP_130286813.1">
    <property type="nucleotide sequence ID" value="NZ_SGXE01000002.1"/>
</dbReference>
<evidence type="ECO:0000313" key="1">
    <source>
        <dbReference type="EMBL" id="RZS93698.1"/>
    </source>
</evidence>
<dbReference type="EMBL" id="SGXE01000002">
    <property type="protein sequence ID" value="RZS93698.1"/>
    <property type="molecule type" value="Genomic_DNA"/>
</dbReference>
<reference evidence="1 2" key="1">
    <citation type="submission" date="2019-02" db="EMBL/GenBank/DDBJ databases">
        <title>Genomic Encyclopedia of Type Strains, Phase IV (KMG-IV): sequencing the most valuable type-strain genomes for metagenomic binning, comparative biology and taxonomic classification.</title>
        <authorList>
            <person name="Goeker M."/>
        </authorList>
    </citation>
    <scope>NUCLEOTIDE SEQUENCE [LARGE SCALE GENOMIC DNA]</scope>
    <source>
        <strain evidence="1 2">DSM 17196</strain>
    </source>
</reference>
<sequence>MNIRCNSLSLVVFLTLLCSSLGFGQSVIKTMFYNVLNYPTAPPSNREVYLETIIDSYEPDLFMICELENETGADEILNDAMNDDGQIYSRAPFLSNFSNSDVELHQIIFFNNKKLKLLNSERISNTIRDINWYTLQFITENQETNPIYLEVFVAHLKASQGIDNENKRLEMVEGFIDNLPNLAEDAYVLFAGDFNLYSSDEPAYQALLNPDNPIIMVDPINTPGDWHTNSTFSDLHTQSTRLSNNEFDNFGAGGGLDDRFDFIMMSQNLSSDPVLHYNEGSYAAYGNNENCYNKRIDDAECTGTYSSELRQALYQVSDHLPVVMELTLEEALLSTYDFNYISASITLEPNLVENQLNVRINSSGEEIFFDIYNVLGQKLRSFSASNGIKTISIDNLAEGLYYLKPLGINHKTLKFYKKT</sequence>
<dbReference type="AlphaFoldDB" id="A0A4Q7P2W6"/>
<dbReference type="SUPFAM" id="SSF56219">
    <property type="entry name" value="DNase I-like"/>
    <property type="match status" value="1"/>
</dbReference>
<evidence type="ECO:0000313" key="2">
    <source>
        <dbReference type="Proteomes" id="UP000292262"/>
    </source>
</evidence>
<dbReference type="Gene3D" id="3.60.10.10">
    <property type="entry name" value="Endonuclease/exonuclease/phosphatase"/>
    <property type="match status" value="1"/>
</dbReference>
<organism evidence="1 2">
    <name type="scientific">Aquimarina brevivitae</name>
    <dbReference type="NCBI Taxonomy" id="323412"/>
    <lineage>
        <taxon>Bacteria</taxon>
        <taxon>Pseudomonadati</taxon>
        <taxon>Bacteroidota</taxon>
        <taxon>Flavobacteriia</taxon>
        <taxon>Flavobacteriales</taxon>
        <taxon>Flavobacteriaceae</taxon>
        <taxon>Aquimarina</taxon>
    </lineage>
</organism>
<dbReference type="Proteomes" id="UP000292262">
    <property type="component" value="Unassembled WGS sequence"/>
</dbReference>
<name>A0A4Q7P2W6_9FLAO</name>
<gene>
    <name evidence="1" type="ORF">EV197_2278</name>
</gene>
<protein>
    <submittedName>
        <fullName evidence="1">Putative secreted protein (Por secretion system target)</fullName>
    </submittedName>
</protein>
<dbReference type="InterPro" id="IPR036691">
    <property type="entry name" value="Endo/exonu/phosph_ase_sf"/>
</dbReference>
<comment type="caution">
    <text evidence="1">The sequence shown here is derived from an EMBL/GenBank/DDBJ whole genome shotgun (WGS) entry which is preliminary data.</text>
</comment>
<proteinExistence type="predicted"/>
<dbReference type="OrthoDB" id="9800417at2"/>
<keyword evidence="2" id="KW-1185">Reference proteome</keyword>
<accession>A0A4Q7P2W6</accession>